<evidence type="ECO:0000256" key="1">
    <source>
        <dbReference type="ARBA" id="ARBA00022729"/>
    </source>
</evidence>
<evidence type="ECO:0000259" key="5">
    <source>
        <dbReference type="Pfam" id="PF04355"/>
    </source>
</evidence>
<protein>
    <recommendedName>
        <fullName evidence="4">Outer membrane protein assembly factor BamE</fullName>
    </recommendedName>
</protein>
<keyword evidence="4" id="KW-0564">Palmitate</keyword>
<evidence type="ECO:0000313" key="7">
    <source>
        <dbReference type="Proteomes" id="UP000298049"/>
    </source>
</evidence>
<evidence type="ECO:0000256" key="4">
    <source>
        <dbReference type="HAMAP-Rule" id="MF_00925"/>
    </source>
</evidence>
<dbReference type="RefSeq" id="WP_136549615.1">
    <property type="nucleotide sequence ID" value="NZ_CP031093.1"/>
</dbReference>
<keyword evidence="1 4" id="KW-0732">Signal</keyword>
<keyword evidence="2 4" id="KW-0472">Membrane</keyword>
<evidence type="ECO:0000256" key="3">
    <source>
        <dbReference type="ARBA" id="ARBA00023237"/>
    </source>
</evidence>
<comment type="subunit">
    <text evidence="4">Part of the Bam complex.</text>
</comment>
<dbReference type="Proteomes" id="UP000298049">
    <property type="component" value="Chromosome"/>
</dbReference>
<dbReference type="InterPro" id="IPR007450">
    <property type="entry name" value="BamE_dom"/>
</dbReference>
<dbReference type="GO" id="GO:0051205">
    <property type="term" value="P:protein insertion into membrane"/>
    <property type="evidence" value="ECO:0007669"/>
    <property type="project" value="UniProtKB-UniRule"/>
</dbReference>
<dbReference type="GO" id="GO:1990063">
    <property type="term" value="C:Bam protein complex"/>
    <property type="evidence" value="ECO:0007669"/>
    <property type="project" value="TreeGrafter"/>
</dbReference>
<reference evidence="6 7" key="1">
    <citation type="submission" date="2018-07" db="EMBL/GenBank/DDBJ databases">
        <title>Marsedoiliclastica nanhaica gen. nov. sp. nov., a novel marine hydrocarbonoclastic bacterium isolated from an in-situ enriched hydrocarbon-degrading consortium in deep-sea sediment.</title>
        <authorList>
            <person name="Dong C."/>
            <person name="Ma T."/>
            <person name="Liu R."/>
            <person name="Shao Z."/>
        </authorList>
    </citation>
    <scope>NUCLEOTIDE SEQUENCE [LARGE SCALE GENOMIC DNA]</scope>
    <source>
        <strain evidence="7">soil36-7</strain>
    </source>
</reference>
<dbReference type="KEGG" id="hmi:soil367_13735"/>
<keyword evidence="4" id="KW-0449">Lipoprotein</keyword>
<dbReference type="OrthoDB" id="9808250at2"/>
<proteinExistence type="inferred from homology"/>
<dbReference type="InterPro" id="IPR037873">
    <property type="entry name" value="BamE-like"/>
</dbReference>
<dbReference type="PROSITE" id="PS51257">
    <property type="entry name" value="PROKAR_LIPOPROTEIN"/>
    <property type="match status" value="1"/>
</dbReference>
<evidence type="ECO:0000313" key="6">
    <source>
        <dbReference type="EMBL" id="QCF26909.1"/>
    </source>
</evidence>
<keyword evidence="3 4" id="KW-0998">Cell outer membrane</keyword>
<comment type="similarity">
    <text evidence="4">Belongs to the BamE family.</text>
</comment>
<dbReference type="Gene3D" id="3.30.1450.10">
    <property type="match status" value="1"/>
</dbReference>
<dbReference type="PANTHER" id="PTHR37482">
    <property type="entry name" value="OUTER MEMBRANE PROTEIN ASSEMBLY FACTOR BAME"/>
    <property type="match status" value="1"/>
</dbReference>
<dbReference type="GO" id="GO:0043165">
    <property type="term" value="P:Gram-negative-bacterium-type cell outer membrane assembly"/>
    <property type="evidence" value="ECO:0007669"/>
    <property type="project" value="UniProtKB-UniRule"/>
</dbReference>
<feature type="domain" description="Outer membrane protein assembly factor BamE" evidence="5">
    <location>
        <begin position="33"/>
        <end position="101"/>
    </location>
</feature>
<dbReference type="AlphaFoldDB" id="A0A4P7XIJ8"/>
<gene>
    <name evidence="4" type="primary">bamE</name>
    <name evidence="6" type="ORF">soil367_13735</name>
</gene>
<name>A0A4P7XIJ8_9ALTE</name>
<organism evidence="6 7">
    <name type="scientific">Hydrocarboniclastica marina</name>
    <dbReference type="NCBI Taxonomy" id="2259620"/>
    <lineage>
        <taxon>Bacteria</taxon>
        <taxon>Pseudomonadati</taxon>
        <taxon>Pseudomonadota</taxon>
        <taxon>Gammaproteobacteria</taxon>
        <taxon>Alteromonadales</taxon>
        <taxon>Alteromonadaceae</taxon>
        <taxon>Hydrocarboniclastica</taxon>
    </lineage>
</organism>
<dbReference type="Pfam" id="PF04355">
    <property type="entry name" value="BamE"/>
    <property type="match status" value="1"/>
</dbReference>
<dbReference type="PANTHER" id="PTHR37482:SF1">
    <property type="entry name" value="OUTER MEMBRANE PROTEIN ASSEMBLY FACTOR BAME"/>
    <property type="match status" value="1"/>
</dbReference>
<comment type="function">
    <text evidence="4">Part of the outer membrane protein assembly complex, which is involved in assembly and insertion of beta-barrel proteins into the outer membrane.</text>
</comment>
<dbReference type="GO" id="GO:0030674">
    <property type="term" value="F:protein-macromolecule adaptor activity"/>
    <property type="evidence" value="ECO:0007669"/>
    <property type="project" value="TreeGrafter"/>
</dbReference>
<dbReference type="HAMAP" id="MF_00925">
    <property type="entry name" value="OM_assembly_BamE"/>
    <property type="match status" value="1"/>
</dbReference>
<dbReference type="EMBL" id="CP031093">
    <property type="protein sequence ID" value="QCF26909.1"/>
    <property type="molecule type" value="Genomic_DNA"/>
</dbReference>
<keyword evidence="7" id="KW-1185">Reference proteome</keyword>
<accession>A0A4P7XIJ8</accession>
<comment type="subcellular location">
    <subcellularLocation>
        <location evidence="4">Cell outer membrane</location>
        <topology evidence="4">Lipid-anchor</topology>
    </subcellularLocation>
</comment>
<dbReference type="InterPro" id="IPR026592">
    <property type="entry name" value="BamE"/>
</dbReference>
<sequence length="112" mass="12696">MQKLAPLVLTLFLAAILGGCAFPGVYKIDIQQGNIVKQEDLDKLSSGMTRDDVHQTLGTPMTQNTFRDDRDYYLYTFQDSGGQILKQRVTVFYNGDQYARHTARLLDETPAY</sequence>
<evidence type="ECO:0000256" key="2">
    <source>
        <dbReference type="ARBA" id="ARBA00023136"/>
    </source>
</evidence>